<feature type="transmembrane region" description="Helical" evidence="6">
    <location>
        <begin position="212"/>
        <end position="233"/>
    </location>
</feature>
<sequence>MVLCAPAHCEIVWMGRRPNGGSDDNARRITTTTIGGAICGTGRKMGDLTSQELNLRLARLFWWLGQDFYVTACVLAKASICICVWRITINQVHRMFLCFVMAFSILAGLVFFFFTTFQCRPVSHFWNTTTADEMCLKAAIIINVTYAYSAVAATSDFTIGLLPVFIVWNLQMAKACKYGLIGLFGIACVASFAVIIRIPYLQAPSRSEPLYAGGNIIIWSYVEASAGIIAGSIPTLRALQRVFPGSQPDRSDQATEASSSALLLQRTGWS</sequence>
<evidence type="ECO:0000256" key="4">
    <source>
        <dbReference type="ARBA" id="ARBA00023136"/>
    </source>
</evidence>
<feature type="transmembrane region" description="Helical" evidence="6">
    <location>
        <begin position="146"/>
        <end position="168"/>
    </location>
</feature>
<comment type="caution">
    <text evidence="8">The sequence shown here is derived from an EMBL/GenBank/DDBJ whole genome shotgun (WGS) entry which is preliminary data.</text>
</comment>
<comment type="similarity">
    <text evidence="5">Belongs to the SAT4 family.</text>
</comment>
<dbReference type="InterPro" id="IPR052337">
    <property type="entry name" value="SAT4-like"/>
</dbReference>
<dbReference type="Pfam" id="PF20684">
    <property type="entry name" value="Fung_rhodopsin"/>
    <property type="match status" value="1"/>
</dbReference>
<evidence type="ECO:0000256" key="2">
    <source>
        <dbReference type="ARBA" id="ARBA00022692"/>
    </source>
</evidence>
<proteinExistence type="inferred from homology"/>
<dbReference type="RefSeq" id="XP_033430446.1">
    <property type="nucleotide sequence ID" value="XM_033568451.1"/>
</dbReference>
<evidence type="ECO:0000313" key="9">
    <source>
        <dbReference type="Proteomes" id="UP000324241"/>
    </source>
</evidence>
<dbReference type="AlphaFoldDB" id="A0A5M9MVH1"/>
<protein>
    <recommendedName>
        <fullName evidence="7">Rhodopsin domain-containing protein</fullName>
    </recommendedName>
</protein>
<feature type="transmembrane region" description="Helical" evidence="6">
    <location>
        <begin position="96"/>
        <end position="117"/>
    </location>
</feature>
<feature type="domain" description="Rhodopsin" evidence="7">
    <location>
        <begin position="36"/>
        <end position="239"/>
    </location>
</feature>
<dbReference type="EMBL" id="QUQM01000001">
    <property type="protein sequence ID" value="KAA8651085.1"/>
    <property type="molecule type" value="Genomic_DNA"/>
</dbReference>
<dbReference type="OrthoDB" id="3897607at2759"/>
<evidence type="ECO:0000256" key="5">
    <source>
        <dbReference type="ARBA" id="ARBA00038359"/>
    </source>
</evidence>
<accession>A0A5M9MVH1</accession>
<name>A0A5M9MVH1_9EURO</name>
<keyword evidence="4 6" id="KW-0472">Membrane</keyword>
<keyword evidence="3 6" id="KW-1133">Transmembrane helix</keyword>
<dbReference type="GO" id="GO:0016020">
    <property type="term" value="C:membrane"/>
    <property type="evidence" value="ECO:0007669"/>
    <property type="project" value="UniProtKB-SubCell"/>
</dbReference>
<feature type="transmembrane region" description="Helical" evidence="6">
    <location>
        <begin position="68"/>
        <end position="89"/>
    </location>
</feature>
<evidence type="ECO:0000259" key="7">
    <source>
        <dbReference type="Pfam" id="PF20684"/>
    </source>
</evidence>
<evidence type="ECO:0000256" key="3">
    <source>
        <dbReference type="ARBA" id="ARBA00022989"/>
    </source>
</evidence>
<evidence type="ECO:0000313" key="8">
    <source>
        <dbReference type="EMBL" id="KAA8651085.1"/>
    </source>
</evidence>
<dbReference type="Proteomes" id="UP000324241">
    <property type="component" value="Unassembled WGS sequence"/>
</dbReference>
<dbReference type="VEuPathDB" id="FungiDB:EYZ11_013517"/>
<dbReference type="PANTHER" id="PTHR33048">
    <property type="entry name" value="PTH11-LIKE INTEGRAL MEMBRANE PROTEIN (AFU_ORTHOLOGUE AFUA_5G11245)"/>
    <property type="match status" value="1"/>
</dbReference>
<feature type="transmembrane region" description="Helical" evidence="6">
    <location>
        <begin position="180"/>
        <end position="200"/>
    </location>
</feature>
<dbReference type="InterPro" id="IPR049326">
    <property type="entry name" value="Rhodopsin_dom_fungi"/>
</dbReference>
<keyword evidence="2 6" id="KW-0812">Transmembrane</keyword>
<comment type="subcellular location">
    <subcellularLocation>
        <location evidence="1">Membrane</location>
        <topology evidence="1">Multi-pass membrane protein</topology>
    </subcellularLocation>
</comment>
<dbReference type="PANTHER" id="PTHR33048:SF96">
    <property type="entry name" value="INTEGRAL MEMBRANE PROTEIN"/>
    <property type="match status" value="1"/>
</dbReference>
<gene>
    <name evidence="8" type="ORF">ATNIH1004_003778</name>
</gene>
<evidence type="ECO:0000256" key="1">
    <source>
        <dbReference type="ARBA" id="ARBA00004141"/>
    </source>
</evidence>
<evidence type="ECO:0000256" key="6">
    <source>
        <dbReference type="SAM" id="Phobius"/>
    </source>
</evidence>
<organism evidence="8 9">
    <name type="scientific">Aspergillus tanneri</name>
    <dbReference type="NCBI Taxonomy" id="1220188"/>
    <lineage>
        <taxon>Eukaryota</taxon>
        <taxon>Fungi</taxon>
        <taxon>Dikarya</taxon>
        <taxon>Ascomycota</taxon>
        <taxon>Pezizomycotina</taxon>
        <taxon>Eurotiomycetes</taxon>
        <taxon>Eurotiomycetidae</taxon>
        <taxon>Eurotiales</taxon>
        <taxon>Aspergillaceae</taxon>
        <taxon>Aspergillus</taxon>
        <taxon>Aspergillus subgen. Circumdati</taxon>
    </lineage>
</organism>
<reference evidence="8 9" key="1">
    <citation type="submission" date="2019-08" db="EMBL/GenBank/DDBJ databases">
        <title>The genome sequence of a newly discovered highly antifungal drug resistant Aspergillus species, Aspergillus tanneri NIH 1004.</title>
        <authorList>
            <person name="Mounaud S."/>
            <person name="Singh I."/>
            <person name="Joardar V."/>
            <person name="Pakala S."/>
            <person name="Pakala S."/>
            <person name="Venepally P."/>
            <person name="Chung J.K."/>
            <person name="Losada L."/>
            <person name="Nierman W.C."/>
        </authorList>
    </citation>
    <scope>NUCLEOTIDE SEQUENCE [LARGE SCALE GENOMIC DNA]</scope>
    <source>
        <strain evidence="8 9">NIH1004</strain>
    </source>
</reference>
<dbReference type="GeneID" id="54326480"/>